<feature type="binding site" evidence="5">
    <location>
        <position position="353"/>
    </location>
    <ligand>
        <name>Ca(2+)</name>
        <dbReference type="ChEBI" id="CHEBI:29108"/>
    </ligand>
</feature>
<organism evidence="6 7">
    <name type="scientific">Acidisarcina polymorpha</name>
    <dbReference type="NCBI Taxonomy" id="2211140"/>
    <lineage>
        <taxon>Bacteria</taxon>
        <taxon>Pseudomonadati</taxon>
        <taxon>Acidobacteriota</taxon>
        <taxon>Terriglobia</taxon>
        <taxon>Terriglobales</taxon>
        <taxon>Acidobacteriaceae</taxon>
        <taxon>Acidisarcina</taxon>
    </lineage>
</organism>
<protein>
    <submittedName>
        <fullName evidence="6">Penicillin amidase</fullName>
    </submittedName>
</protein>
<keyword evidence="5" id="KW-0479">Metal-binding</keyword>
<feature type="binding site" evidence="5">
    <location>
        <position position="350"/>
    </location>
    <ligand>
        <name>Ca(2+)</name>
        <dbReference type="ChEBI" id="CHEBI:29108"/>
    </ligand>
</feature>
<dbReference type="InterPro" id="IPR023343">
    <property type="entry name" value="Penicillin_amidase_dom1"/>
</dbReference>
<dbReference type="InterPro" id="IPR014395">
    <property type="entry name" value="Pen/GL7ACA/AHL_acylase"/>
</dbReference>
<dbReference type="AlphaFoldDB" id="A0A2Z5FSF9"/>
<name>A0A2Z5FSF9_9BACT</name>
<evidence type="ECO:0000256" key="4">
    <source>
        <dbReference type="PIRSR" id="PIRSR001227-1"/>
    </source>
</evidence>
<evidence type="ECO:0000256" key="2">
    <source>
        <dbReference type="ARBA" id="ARBA00022801"/>
    </source>
</evidence>
<sequence>MSGSVRRSPWLRLLGWLLLALVIIVISAVAGGALWLKHAMRASLPQIDGTTKLAGLTAEVSVRRDEHGVPHIEAANLDDLFAAQGYVTAQDRLWQMDMTRRYVAGEIAEVLGKNLVAHDRVQRLLEMRPMAERITAGLSARDRRFFDDYARGVNAFIAAHPDTLPAEFGFLRYKPKLWQPVDSVLVLLGMVQMEDERWESKLEHEQVVAKLGPTLAADLFPVGSWRDHPPTQALPDLTAPQPPIPDVPLDESQSSVEDLLGLRDLLGHSGCDGCAVGSNEWAISGAHTASGKPLMSNDMHITHTIPDIWYEVDLKAGGFHVAGVGSPGSPFVTSGHNDHISWGFTSLYGDTQDIYIERVNNRDEYMSATGWKPIEHIRETIRVRGGNDIVVDVGHTDHGPILTPAIAHEQRVLTLKWSAYDPGANSIPLFDIDAASNWGEFRSILKSWWGPSLNVIYADDQGHIGYQAVGFIPMREGGLSSIPVASGTHEWQGFVPFEQLPSVLDPANGILATANARITPDGYPYPLTLEWAAPYRNERIWKWLAGKNKLTPADMLTLQTDIYSSLDQDLARRYAYAIDHTPKASPQLRQAADLLRSWDGVINANSAPAAVIAAARQAFWPSLLQPKLGDGWKLYSWGEKYFAEEELLTHTPAHWLPSGFANWNEFQTAVVKKGLEDEHAPANLSRWQYGEIRKIELAHPIYGMLPWFKKWTGTGVQPRYGDPTTVDQMGASLGPSQRLTVDWSNLDGSTENIVYGQSGDPLSAWYSDQWPYWYGRTTFTLPFSEQAITAAAKHTLRLTP</sequence>
<keyword evidence="7" id="KW-1185">Reference proteome</keyword>
<accession>A0A2Z5FSF9</accession>
<evidence type="ECO:0000256" key="3">
    <source>
        <dbReference type="ARBA" id="ARBA00023145"/>
    </source>
</evidence>
<dbReference type="SUPFAM" id="SSF56235">
    <property type="entry name" value="N-terminal nucleophile aminohydrolases (Ntn hydrolases)"/>
    <property type="match status" value="1"/>
</dbReference>
<reference evidence="6 7" key="1">
    <citation type="journal article" date="2018" name="Front. Microbiol.">
        <title>Hydrolytic Capabilities as a Key to Environmental Success: Chitinolytic and Cellulolytic Acidobacteria From Acidic Sub-arctic Soils and Boreal Peatlands.</title>
        <authorList>
            <person name="Belova S.E."/>
            <person name="Ravin N.V."/>
            <person name="Pankratov T.A."/>
            <person name="Rakitin A.L."/>
            <person name="Ivanova A.A."/>
            <person name="Beletsky A.V."/>
            <person name="Mardanov A.V."/>
            <person name="Sinninghe Damste J.S."/>
            <person name="Dedysh S.N."/>
        </authorList>
    </citation>
    <scope>NUCLEOTIDE SEQUENCE [LARGE SCALE GENOMIC DNA]</scope>
    <source>
        <strain evidence="6 7">SBC82</strain>
    </source>
</reference>
<dbReference type="Gene3D" id="2.30.120.10">
    <property type="match status" value="1"/>
</dbReference>
<gene>
    <name evidence="6" type="ORF">ACPOL_0362</name>
</gene>
<dbReference type="InterPro" id="IPR029055">
    <property type="entry name" value="Ntn_hydrolases_N"/>
</dbReference>
<dbReference type="GO" id="GO:0017000">
    <property type="term" value="P:antibiotic biosynthetic process"/>
    <property type="evidence" value="ECO:0007669"/>
    <property type="project" value="InterPro"/>
</dbReference>
<comment type="cofactor">
    <cofactor evidence="5">
        <name>Ca(2+)</name>
        <dbReference type="ChEBI" id="CHEBI:29108"/>
    </cofactor>
    <text evidence="5">Binds 1 Ca(2+) ion per dimer.</text>
</comment>
<dbReference type="EMBL" id="CP030840">
    <property type="protein sequence ID" value="AXC09743.1"/>
    <property type="molecule type" value="Genomic_DNA"/>
</dbReference>
<comment type="similarity">
    <text evidence="1">Belongs to the peptidase S45 family.</text>
</comment>
<dbReference type="CDD" id="cd03747">
    <property type="entry name" value="Ntn_PGA_like"/>
    <property type="match status" value="1"/>
</dbReference>
<dbReference type="Gene3D" id="1.10.1400.10">
    <property type="match status" value="1"/>
</dbReference>
<evidence type="ECO:0000256" key="1">
    <source>
        <dbReference type="ARBA" id="ARBA00006586"/>
    </source>
</evidence>
<proteinExistence type="inferred from homology"/>
<dbReference type="Proteomes" id="UP000253606">
    <property type="component" value="Chromosome"/>
</dbReference>
<evidence type="ECO:0000256" key="5">
    <source>
        <dbReference type="PIRSR" id="PIRSR001227-2"/>
    </source>
</evidence>
<keyword evidence="3" id="KW-0865">Zymogen</keyword>
<dbReference type="KEGG" id="abas:ACPOL_0362"/>
<dbReference type="RefSeq" id="WP_236657166.1">
    <property type="nucleotide sequence ID" value="NZ_CP030840.1"/>
</dbReference>
<dbReference type="InterPro" id="IPR043147">
    <property type="entry name" value="Penicillin_amidase_A-knob"/>
</dbReference>
<dbReference type="InterPro" id="IPR002692">
    <property type="entry name" value="S45"/>
</dbReference>
<dbReference type="Gene3D" id="3.60.20.10">
    <property type="entry name" value="Glutamine Phosphoribosylpyrophosphate, subunit 1, domain 1"/>
    <property type="match status" value="1"/>
</dbReference>
<dbReference type="PIRSF" id="PIRSF001227">
    <property type="entry name" value="Pen_acylase"/>
    <property type="match status" value="1"/>
</dbReference>
<keyword evidence="2" id="KW-0378">Hydrolase</keyword>
<keyword evidence="5" id="KW-0106">Calcium</keyword>
<dbReference type="PANTHER" id="PTHR34218">
    <property type="entry name" value="PEPTIDASE S45 PENICILLIN AMIDASE"/>
    <property type="match status" value="1"/>
</dbReference>
<feature type="active site" description="Nucleophile" evidence="4">
    <location>
        <position position="278"/>
    </location>
</feature>
<evidence type="ECO:0000313" key="7">
    <source>
        <dbReference type="Proteomes" id="UP000253606"/>
    </source>
</evidence>
<dbReference type="GO" id="GO:0046872">
    <property type="term" value="F:metal ion binding"/>
    <property type="evidence" value="ECO:0007669"/>
    <property type="project" value="UniProtKB-KW"/>
</dbReference>
<evidence type="ECO:0000313" key="6">
    <source>
        <dbReference type="EMBL" id="AXC09743.1"/>
    </source>
</evidence>
<dbReference type="Pfam" id="PF01804">
    <property type="entry name" value="Penicil_amidase"/>
    <property type="match status" value="1"/>
</dbReference>
<dbReference type="GO" id="GO:0016811">
    <property type="term" value="F:hydrolase activity, acting on carbon-nitrogen (but not peptide) bonds, in linear amides"/>
    <property type="evidence" value="ECO:0007669"/>
    <property type="project" value="InterPro"/>
</dbReference>
<dbReference type="PANTHER" id="PTHR34218:SF4">
    <property type="entry name" value="ACYL-HOMOSERINE LACTONE ACYLASE QUIP"/>
    <property type="match status" value="1"/>
</dbReference>
<dbReference type="Gene3D" id="1.10.439.10">
    <property type="entry name" value="Penicillin Amidohydrolase, domain 1"/>
    <property type="match status" value="1"/>
</dbReference>
<dbReference type="InterPro" id="IPR043146">
    <property type="entry name" value="Penicillin_amidase_N_B-knob"/>
</dbReference>